<protein>
    <submittedName>
        <fullName evidence="2">Metallo-beta-lactamase</fullName>
    </submittedName>
</protein>
<dbReference type="EMBL" id="CP003326">
    <property type="protein sequence ID" value="AFS79664.1"/>
    <property type="molecule type" value="Genomic_DNA"/>
</dbReference>
<gene>
    <name evidence="2" type="ordered locus">Curi_c26710</name>
</gene>
<dbReference type="PANTHER" id="PTHR42951:SF4">
    <property type="entry name" value="ACYL-COENZYME A THIOESTERASE MBLAC2"/>
    <property type="match status" value="1"/>
</dbReference>
<dbReference type="eggNOG" id="COG0491">
    <property type="taxonomic scope" value="Bacteria"/>
</dbReference>
<feature type="domain" description="Metallo-beta-lactamase" evidence="1">
    <location>
        <begin position="20"/>
        <end position="216"/>
    </location>
</feature>
<dbReference type="SMART" id="SM00849">
    <property type="entry name" value="Lactamase_B"/>
    <property type="match status" value="1"/>
</dbReference>
<dbReference type="RefSeq" id="WP_014968798.1">
    <property type="nucleotide sequence ID" value="NC_018664.1"/>
</dbReference>
<dbReference type="KEGG" id="cad:Curi_c26710"/>
<dbReference type="Proteomes" id="UP000006094">
    <property type="component" value="Chromosome"/>
</dbReference>
<accession>K0B2E0</accession>
<sequence>MLNKLTERVYYLPYQDEGCQPALGLIIGDKYSLVVDAGNSMGHAKEFLEEISKLDIPPLKYLAITHYHWDHVAGISTMNLTTVLNEKNYKNIEDIKTLIENDKKISVKELGRVKHSTATKLRKQVSEGLSISNGDIIFNGKVEIDLGGIKCIVENIGGDHSEDSNLIYIENEKVMFLGDSIYRDLNRRHKCYHMEKLVPLIEKINRYDTEYYLTAHRPVYTKKSMKELFDMMIDIGNLVGNKTDLEELTKSYSEKVNREVTEEEVFYIESFINRNKN</sequence>
<dbReference type="InterPro" id="IPR050855">
    <property type="entry name" value="NDM-1-like"/>
</dbReference>
<dbReference type="Pfam" id="PF00753">
    <property type="entry name" value="Lactamase_B"/>
    <property type="match status" value="1"/>
</dbReference>
<organism evidence="2 3">
    <name type="scientific">Gottschalkia acidurici (strain ATCC 7906 / DSM 604 / BCRC 14475 / CIP 104303 / KCTC 5404 / NCIMB 10678 / 9a)</name>
    <name type="common">Clostridium acidurici</name>
    <dbReference type="NCBI Taxonomy" id="1128398"/>
    <lineage>
        <taxon>Bacteria</taxon>
        <taxon>Bacillati</taxon>
        <taxon>Bacillota</taxon>
        <taxon>Tissierellia</taxon>
        <taxon>Tissierellales</taxon>
        <taxon>Gottschalkiaceae</taxon>
        <taxon>Gottschalkia</taxon>
    </lineage>
</organism>
<dbReference type="HOGENOM" id="CLU_086384_0_0_9"/>
<evidence type="ECO:0000313" key="2">
    <source>
        <dbReference type="EMBL" id="AFS79664.1"/>
    </source>
</evidence>
<dbReference type="InterPro" id="IPR001279">
    <property type="entry name" value="Metallo-B-lactamas"/>
</dbReference>
<reference evidence="2 3" key="1">
    <citation type="journal article" date="2012" name="PLoS ONE">
        <title>The purine-utilizing bacterium Clostridium acidurici 9a: a genome-guided metabolic reconsideration.</title>
        <authorList>
            <person name="Hartwich K."/>
            <person name="Poehlein A."/>
            <person name="Daniel R."/>
        </authorList>
    </citation>
    <scope>NUCLEOTIDE SEQUENCE [LARGE SCALE GENOMIC DNA]</scope>
    <source>
        <strain evidence="3">ATCC 7906 / DSM 604 / BCRC 14475 / CIP 104303 / KCTC 5404 / NCIMB 10678 / 9a</strain>
    </source>
</reference>
<dbReference type="AlphaFoldDB" id="K0B2E0"/>
<dbReference type="InterPro" id="IPR036866">
    <property type="entry name" value="RibonucZ/Hydroxyglut_hydro"/>
</dbReference>
<dbReference type="PANTHER" id="PTHR42951">
    <property type="entry name" value="METALLO-BETA-LACTAMASE DOMAIN-CONTAINING"/>
    <property type="match status" value="1"/>
</dbReference>
<dbReference type="STRING" id="1128398.Curi_c26710"/>
<evidence type="ECO:0000259" key="1">
    <source>
        <dbReference type="SMART" id="SM00849"/>
    </source>
</evidence>
<proteinExistence type="predicted"/>
<keyword evidence="3" id="KW-1185">Reference proteome</keyword>
<dbReference type="Gene3D" id="3.60.15.10">
    <property type="entry name" value="Ribonuclease Z/Hydroxyacylglutathione hydrolase-like"/>
    <property type="match status" value="1"/>
</dbReference>
<dbReference type="SUPFAM" id="SSF56281">
    <property type="entry name" value="Metallo-hydrolase/oxidoreductase"/>
    <property type="match status" value="1"/>
</dbReference>
<evidence type="ECO:0000313" key="3">
    <source>
        <dbReference type="Proteomes" id="UP000006094"/>
    </source>
</evidence>
<name>K0B2E0_GOTA9</name>
<dbReference type="OrthoDB" id="420651at2"/>